<dbReference type="InterPro" id="IPR013525">
    <property type="entry name" value="ABC2_TM"/>
</dbReference>
<evidence type="ECO:0000256" key="5">
    <source>
        <dbReference type="ARBA" id="ARBA00023136"/>
    </source>
</evidence>
<protein>
    <submittedName>
        <fullName evidence="8">ABC transporter permease</fullName>
    </submittedName>
</protein>
<keyword evidence="3 6" id="KW-0812">Transmembrane</keyword>
<evidence type="ECO:0000259" key="7">
    <source>
        <dbReference type="Pfam" id="PF12698"/>
    </source>
</evidence>
<evidence type="ECO:0000313" key="8">
    <source>
        <dbReference type="EMBL" id="GAA0351110.1"/>
    </source>
</evidence>
<feature type="transmembrane region" description="Helical" evidence="6">
    <location>
        <begin position="21"/>
        <end position="40"/>
    </location>
</feature>
<comment type="subcellular location">
    <subcellularLocation>
        <location evidence="1">Cell membrane</location>
        <topology evidence="1">Multi-pass membrane protein</topology>
    </subcellularLocation>
</comment>
<dbReference type="Proteomes" id="UP001501166">
    <property type="component" value="Unassembled WGS sequence"/>
</dbReference>
<keyword evidence="2" id="KW-1003">Cell membrane</keyword>
<name>A0ABN0WZ98_9LACT</name>
<evidence type="ECO:0000256" key="2">
    <source>
        <dbReference type="ARBA" id="ARBA00022475"/>
    </source>
</evidence>
<sequence>MKTIRLTWFHLKRIILRNWGFLIMSLAFPLVIIFAFLFIMESESSLLSEQANAVVNHSDYVTETVVPQLDDPYQEYFVTNEEEAFAQLDQIEVSMVYEIPEGFPHSDTSIQVHSINGSNRDPLFEAEFLSILTDALRDEAFEEAGIIFETTEASEPAIDSSFVPVNSNMAFMLFMLLFFMGYSTGFIAGDLAKMRKEGLLTRSIISNIYSWQILGSVLGAYMIYSVLSNVLIVLLASAVFSIPLTNLGLGLGLILSMGIFVMGLTMLLFRVFKNETLIQMLGLLLIMVLVFVPLFTQSLDQLSAIQYISPYYWVFESLDTGQLFPHIGVISLYGLVMFTAGSFKVERLVKL</sequence>
<comment type="caution">
    <text evidence="8">The sequence shown here is derived from an EMBL/GenBank/DDBJ whole genome shotgun (WGS) entry which is preliminary data.</text>
</comment>
<gene>
    <name evidence="8" type="ORF">GCM10008932_00360</name>
</gene>
<feature type="transmembrane region" description="Helical" evidence="6">
    <location>
        <begin position="248"/>
        <end position="269"/>
    </location>
</feature>
<keyword evidence="5 6" id="KW-0472">Membrane</keyword>
<dbReference type="PANTHER" id="PTHR30294:SF29">
    <property type="entry name" value="MULTIDRUG ABC TRANSPORTER PERMEASE YBHS-RELATED"/>
    <property type="match status" value="1"/>
</dbReference>
<evidence type="ECO:0000256" key="6">
    <source>
        <dbReference type="SAM" id="Phobius"/>
    </source>
</evidence>
<evidence type="ECO:0000256" key="3">
    <source>
        <dbReference type="ARBA" id="ARBA00022692"/>
    </source>
</evidence>
<dbReference type="RefSeq" id="WP_343752768.1">
    <property type="nucleotide sequence ID" value="NZ_BAAACW010000005.1"/>
</dbReference>
<feature type="transmembrane region" description="Helical" evidence="6">
    <location>
        <begin position="213"/>
        <end position="242"/>
    </location>
</feature>
<dbReference type="PANTHER" id="PTHR30294">
    <property type="entry name" value="MEMBRANE COMPONENT OF ABC TRANSPORTER YHHJ-RELATED"/>
    <property type="match status" value="1"/>
</dbReference>
<evidence type="ECO:0000256" key="4">
    <source>
        <dbReference type="ARBA" id="ARBA00022989"/>
    </source>
</evidence>
<dbReference type="InterPro" id="IPR051449">
    <property type="entry name" value="ABC-2_transporter_component"/>
</dbReference>
<organism evidence="8 9">
    <name type="scientific">Alkalibacterium iburiense</name>
    <dbReference type="NCBI Taxonomy" id="290589"/>
    <lineage>
        <taxon>Bacteria</taxon>
        <taxon>Bacillati</taxon>
        <taxon>Bacillota</taxon>
        <taxon>Bacilli</taxon>
        <taxon>Lactobacillales</taxon>
        <taxon>Carnobacteriaceae</taxon>
        <taxon>Alkalibacterium</taxon>
    </lineage>
</organism>
<dbReference type="Pfam" id="PF12698">
    <property type="entry name" value="ABC2_membrane_3"/>
    <property type="match status" value="1"/>
</dbReference>
<feature type="transmembrane region" description="Helical" evidence="6">
    <location>
        <begin position="276"/>
        <end position="295"/>
    </location>
</feature>
<keyword evidence="9" id="KW-1185">Reference proteome</keyword>
<feature type="transmembrane region" description="Helical" evidence="6">
    <location>
        <begin position="169"/>
        <end position="192"/>
    </location>
</feature>
<reference evidence="8 9" key="1">
    <citation type="journal article" date="2019" name="Int. J. Syst. Evol. Microbiol.">
        <title>The Global Catalogue of Microorganisms (GCM) 10K type strain sequencing project: providing services to taxonomists for standard genome sequencing and annotation.</title>
        <authorList>
            <consortium name="The Broad Institute Genomics Platform"/>
            <consortium name="The Broad Institute Genome Sequencing Center for Infectious Disease"/>
            <person name="Wu L."/>
            <person name="Ma J."/>
        </authorList>
    </citation>
    <scope>NUCLEOTIDE SEQUENCE [LARGE SCALE GENOMIC DNA]</scope>
    <source>
        <strain evidence="8 9">JCM 12662</strain>
    </source>
</reference>
<feature type="transmembrane region" description="Helical" evidence="6">
    <location>
        <begin position="323"/>
        <end position="343"/>
    </location>
</feature>
<accession>A0ABN0WZ98</accession>
<evidence type="ECO:0000313" key="9">
    <source>
        <dbReference type="Proteomes" id="UP001501166"/>
    </source>
</evidence>
<keyword evidence="4 6" id="KW-1133">Transmembrane helix</keyword>
<evidence type="ECO:0000256" key="1">
    <source>
        <dbReference type="ARBA" id="ARBA00004651"/>
    </source>
</evidence>
<proteinExistence type="predicted"/>
<dbReference type="EMBL" id="BAAACW010000005">
    <property type="protein sequence ID" value="GAA0351110.1"/>
    <property type="molecule type" value="Genomic_DNA"/>
</dbReference>
<feature type="domain" description="ABC-2 type transporter transmembrane" evidence="7">
    <location>
        <begin position="19"/>
        <end position="341"/>
    </location>
</feature>